<feature type="domain" description="TIL" evidence="4">
    <location>
        <begin position="33"/>
        <end position="91"/>
    </location>
</feature>
<dbReference type="Pfam" id="PF01826">
    <property type="entry name" value="TIL"/>
    <property type="match status" value="1"/>
</dbReference>
<evidence type="ECO:0000313" key="5">
    <source>
        <dbReference type="EMBL" id="CEL02335.1"/>
    </source>
</evidence>
<dbReference type="CDD" id="cd19941">
    <property type="entry name" value="TIL"/>
    <property type="match status" value="1"/>
</dbReference>
<proteinExistence type="predicted"/>
<evidence type="ECO:0000256" key="3">
    <source>
        <dbReference type="SAM" id="SignalP"/>
    </source>
</evidence>
<feature type="signal peptide" evidence="3">
    <location>
        <begin position="1"/>
        <end position="19"/>
    </location>
</feature>
<dbReference type="AlphaFoldDB" id="A0A0U5FYX0"/>
<accession>A0A0U5FYX0</accession>
<dbReference type="InterPro" id="IPR036084">
    <property type="entry name" value="Ser_inhib-like_sf"/>
</dbReference>
<dbReference type="EMBL" id="CDMC01000003">
    <property type="protein sequence ID" value="CEL02335.1"/>
    <property type="molecule type" value="Genomic_DNA"/>
</dbReference>
<dbReference type="SUPFAM" id="SSF57567">
    <property type="entry name" value="Serine protease inhibitors"/>
    <property type="match status" value="1"/>
</dbReference>
<sequence length="106" mass="11462">MKFILSALLLLALTHSVSSSPAEKRDEEDKPRCRANSYYSDCGPTCPYAHCIDKGEGTIACINTLVCVAGCFCDEGFYRNCKGNCVPENKCGKSDDCGIILPDVNS</sequence>
<name>A0A0U5FYX0_ASPCI</name>
<keyword evidence="6" id="KW-1185">Reference proteome</keyword>
<dbReference type="Gene3D" id="2.10.25.10">
    <property type="entry name" value="Laminin"/>
    <property type="match status" value="1"/>
</dbReference>
<dbReference type="Proteomes" id="UP000054771">
    <property type="component" value="Unassembled WGS sequence"/>
</dbReference>
<evidence type="ECO:0000256" key="1">
    <source>
        <dbReference type="ARBA" id="ARBA00022690"/>
    </source>
</evidence>
<keyword evidence="1" id="KW-0646">Protease inhibitor</keyword>
<keyword evidence="3" id="KW-0732">Signal</keyword>
<protein>
    <recommendedName>
        <fullName evidence="4">TIL domain-containing protein</fullName>
    </recommendedName>
</protein>
<dbReference type="GO" id="GO:0030414">
    <property type="term" value="F:peptidase inhibitor activity"/>
    <property type="evidence" value="ECO:0007669"/>
    <property type="project" value="UniProtKB-KW"/>
</dbReference>
<gene>
    <name evidence="5" type="ORF">ASPCAL03506</name>
</gene>
<dbReference type="InterPro" id="IPR051368">
    <property type="entry name" value="SerProtInhib-TIL_Domain"/>
</dbReference>
<dbReference type="PANTHER" id="PTHR23259:SF70">
    <property type="entry name" value="ACCESSORY GLAND PROTEIN ACP62F-RELATED"/>
    <property type="match status" value="1"/>
</dbReference>
<feature type="chain" id="PRO_5006857417" description="TIL domain-containing protein" evidence="3">
    <location>
        <begin position="20"/>
        <end position="106"/>
    </location>
</feature>
<reference evidence="6" key="1">
    <citation type="journal article" date="2016" name="Genome Announc.">
        <title>Draft genome sequences of fungus Aspergillus calidoustus.</title>
        <authorList>
            <person name="Horn F."/>
            <person name="Linde J."/>
            <person name="Mattern D.J."/>
            <person name="Walther G."/>
            <person name="Guthke R."/>
            <person name="Scherlach K."/>
            <person name="Martin K."/>
            <person name="Brakhage A.A."/>
            <person name="Petzke L."/>
            <person name="Valiante V."/>
        </authorList>
    </citation>
    <scope>NUCLEOTIDE SEQUENCE [LARGE SCALE GENOMIC DNA]</scope>
    <source>
        <strain evidence="6">SF006504</strain>
    </source>
</reference>
<dbReference type="InterPro" id="IPR002919">
    <property type="entry name" value="TIL_dom"/>
</dbReference>
<keyword evidence="2" id="KW-1015">Disulfide bond</keyword>
<dbReference type="OrthoDB" id="6236007at2759"/>
<evidence type="ECO:0000313" key="6">
    <source>
        <dbReference type="Proteomes" id="UP000054771"/>
    </source>
</evidence>
<evidence type="ECO:0000256" key="2">
    <source>
        <dbReference type="ARBA" id="ARBA00023157"/>
    </source>
</evidence>
<organism evidence="5 6">
    <name type="scientific">Aspergillus calidoustus</name>
    <dbReference type="NCBI Taxonomy" id="454130"/>
    <lineage>
        <taxon>Eukaryota</taxon>
        <taxon>Fungi</taxon>
        <taxon>Dikarya</taxon>
        <taxon>Ascomycota</taxon>
        <taxon>Pezizomycotina</taxon>
        <taxon>Eurotiomycetes</taxon>
        <taxon>Eurotiomycetidae</taxon>
        <taxon>Eurotiales</taxon>
        <taxon>Aspergillaceae</taxon>
        <taxon>Aspergillus</taxon>
        <taxon>Aspergillus subgen. Nidulantes</taxon>
    </lineage>
</organism>
<dbReference type="PANTHER" id="PTHR23259">
    <property type="entry name" value="RIDDLE"/>
    <property type="match status" value="1"/>
</dbReference>
<evidence type="ECO:0000259" key="4">
    <source>
        <dbReference type="Pfam" id="PF01826"/>
    </source>
</evidence>